<dbReference type="InterPro" id="IPR052402">
    <property type="entry name" value="ADCK_kinase"/>
</dbReference>
<dbReference type="PANTHER" id="PTHR45890">
    <property type="entry name" value="AARF DOMAIN CONTAINING KINASE 2 (PREDICTED)"/>
    <property type="match status" value="1"/>
</dbReference>
<dbReference type="SUPFAM" id="SSF56112">
    <property type="entry name" value="Protein kinase-like (PK-like)"/>
    <property type="match status" value="1"/>
</dbReference>
<dbReference type="InterPro" id="IPR044095">
    <property type="entry name" value="ADCK2_dom"/>
</dbReference>
<proteinExistence type="inferred from homology"/>
<name>A0A0J9YHD9_GEOCN</name>
<accession>A0A0J9YHD9</accession>
<comment type="caution">
    <text evidence="3">The sequence shown here is derived from an EMBL/GenBank/DDBJ whole genome shotgun (WGS) entry which is preliminary data.</text>
</comment>
<dbReference type="STRING" id="1173061.A0A0J9YHD9"/>
<evidence type="ECO:0000313" key="4">
    <source>
        <dbReference type="Proteomes" id="UP000242525"/>
    </source>
</evidence>
<gene>
    <name evidence="3" type="ORF">BN980_GECA01s02925g</name>
</gene>
<organism evidence="3 4">
    <name type="scientific">Geotrichum candidum</name>
    <name type="common">Oospora lactis</name>
    <name type="synonym">Dipodascus geotrichum</name>
    <dbReference type="NCBI Taxonomy" id="1173061"/>
    <lineage>
        <taxon>Eukaryota</taxon>
        <taxon>Fungi</taxon>
        <taxon>Dikarya</taxon>
        <taxon>Ascomycota</taxon>
        <taxon>Saccharomycotina</taxon>
        <taxon>Dipodascomycetes</taxon>
        <taxon>Dipodascales</taxon>
        <taxon>Dipodascaceae</taxon>
        <taxon>Geotrichum</taxon>
    </lineage>
</organism>
<dbReference type="Pfam" id="PF03109">
    <property type="entry name" value="ABC1"/>
    <property type="match status" value="2"/>
</dbReference>
<evidence type="ECO:0000256" key="1">
    <source>
        <dbReference type="ARBA" id="ARBA00009670"/>
    </source>
</evidence>
<reference evidence="3" key="1">
    <citation type="submission" date="2014-03" db="EMBL/GenBank/DDBJ databases">
        <authorList>
            <person name="Casaregola S."/>
        </authorList>
    </citation>
    <scope>NUCLEOTIDE SEQUENCE [LARGE SCALE GENOMIC DNA]</scope>
    <source>
        <strain evidence="3">CLIB 918</strain>
    </source>
</reference>
<evidence type="ECO:0000313" key="3">
    <source>
        <dbReference type="EMBL" id="CDO51233.1"/>
    </source>
</evidence>
<feature type="domain" description="ABC1 atypical kinase-like" evidence="2">
    <location>
        <begin position="266"/>
        <end position="518"/>
    </location>
</feature>
<dbReference type="InterPro" id="IPR011009">
    <property type="entry name" value="Kinase-like_dom_sf"/>
</dbReference>
<protein>
    <recommendedName>
        <fullName evidence="2">ABC1 atypical kinase-like domain-containing protein</fullName>
    </recommendedName>
</protein>
<dbReference type="InterPro" id="IPR004147">
    <property type="entry name" value="ABC1_dom"/>
</dbReference>
<dbReference type="AlphaFoldDB" id="A0A0J9YHD9"/>
<sequence length="664" mass="75703">MKALYASATAVATLSLTSDITTSSSSKHALCPDSDSETREKGLYLASQKDKDLSARGLTNESPSRIYLLYKRILLVFNDYVYSPVATCLRFLQLVVLFGPVIVSLPMILFGPITVHDFLSENVGDLVFKSKDRLGAVIWYKYLTWTMELAGPSFIKLGQWAASRSDIFPHALCHQLSKLHSNSKEHSFRATKRIIEEAFDGRKFETIFEEFIEKPLGVGAIAQVYKARLAKDLMIGLENKDSTSEEDKNPELIEKIQSRLIAKDVTSSTDWVAIKVVHPRVDRIVERDLAIMRFFANIINVLPTMEWLSLPGEVEAFGQIMRQQMDLRIEAKNLQIFRQNFAKSSDIKFPKPYVDYCSRQVLVEEFISGIPMPKFLNNSGGKGVETSEGMDKRVSSKGLDAFLKMLLLDNFIHADLHPGNIYVRLYKKGKHKLDDFVKKQPEDLETSREIEKVTQHLNSITNKEEWNREIYRLDKAGYYPQICFIDVGLITELNSVNRRNFIDLFKAIAEFDGFRVGELMIERSRTPETAIDPEIFELKTQRLVNNIKSRTFALGNVKVGDLLSQMLGMVRQHHVRMESDFITIVLSILLLEGIGRKLDPGMDLFKSSIPILRQLGSAERKLVLNDDFLSMAKVWVALETRQFINASIQDIHNLVKYDLICPNR</sequence>
<dbReference type="CDD" id="cd13971">
    <property type="entry name" value="ADCK2-like"/>
    <property type="match status" value="1"/>
</dbReference>
<dbReference type="PANTHER" id="PTHR45890:SF1">
    <property type="entry name" value="AARF DOMAIN CONTAINING KINASE 2"/>
    <property type="match status" value="1"/>
</dbReference>
<dbReference type="OrthoDB" id="1290869at2759"/>
<dbReference type="GO" id="GO:0005739">
    <property type="term" value="C:mitochondrion"/>
    <property type="evidence" value="ECO:0007669"/>
    <property type="project" value="TreeGrafter"/>
</dbReference>
<evidence type="ECO:0000259" key="2">
    <source>
        <dbReference type="Pfam" id="PF03109"/>
    </source>
</evidence>
<comment type="similarity">
    <text evidence="1">Belongs to the protein kinase superfamily. ADCK protein kinase family.</text>
</comment>
<keyword evidence="4" id="KW-1185">Reference proteome</keyword>
<dbReference type="EMBL" id="CCBN010000001">
    <property type="protein sequence ID" value="CDO51233.1"/>
    <property type="molecule type" value="Genomic_DNA"/>
</dbReference>
<dbReference type="Proteomes" id="UP000242525">
    <property type="component" value="Unassembled WGS sequence"/>
</dbReference>
<feature type="domain" description="ABC1 atypical kinase-like" evidence="2">
    <location>
        <begin position="179"/>
        <end position="231"/>
    </location>
</feature>